<gene>
    <name evidence="2" type="ORF">BT62DRAFT_1081468</name>
</gene>
<protein>
    <recommendedName>
        <fullName evidence="1">Aminoglycoside phosphotransferase domain-containing protein</fullName>
    </recommendedName>
</protein>
<dbReference type="GeneID" id="66101964"/>
<sequence>MASNSLPASSASGDTIDEVTLKSRIEKQLSDECTKFEPFEQCGNHMTYIAHMKKGQQAVFIRVQWSILKHAGCGMTSPMAMRSEVATLRFLKSKTKIPVPGILYHDVDADRKVGGEWMIMEYVDGDNLSTVWRGLNAKQREQVCLAIADVWVEIINVTFNSIGSIYERENGEFHIGPMTRLASNRNTSISPPKLEKCGPFPTAKDWLLATARRDLDFGQKPQDNDAQRQLFVDAAVANIQKHIFPDRLEDLPIVLEHIDFAPRNILVSRADPTKIVTIVDWEASRTVPMWASNPNFSFPPLSVTDEERKHLLTLLTNRIISKVPAWEKAIGQDLQPLRILHDRAIYSLRVGISRSLYNAMDKSSDRSFDRVTVTGAVTGRRLRRPTGSILLLWPSRNEP</sequence>
<dbReference type="Gene3D" id="3.90.1200.10">
    <property type="match status" value="1"/>
</dbReference>
<dbReference type="EMBL" id="MU250589">
    <property type="protein sequence ID" value="KAG7439583.1"/>
    <property type="molecule type" value="Genomic_DNA"/>
</dbReference>
<feature type="domain" description="Aminoglycoside phosphotransferase" evidence="1">
    <location>
        <begin position="68"/>
        <end position="286"/>
    </location>
</feature>
<comment type="caution">
    <text evidence="2">The sequence shown here is derived from an EMBL/GenBank/DDBJ whole genome shotgun (WGS) entry which is preliminary data.</text>
</comment>
<dbReference type="Pfam" id="PF01636">
    <property type="entry name" value="APH"/>
    <property type="match status" value="1"/>
</dbReference>
<dbReference type="OrthoDB" id="10003767at2759"/>
<dbReference type="RefSeq" id="XP_043033083.1">
    <property type="nucleotide sequence ID" value="XM_043179670.1"/>
</dbReference>
<dbReference type="PANTHER" id="PTHR21310:SF13">
    <property type="entry name" value="AMINOGLYCOSIDE PHOSPHOTRANSFERASE DOMAIN-CONTAINING PROTEIN"/>
    <property type="match status" value="1"/>
</dbReference>
<dbReference type="InterPro" id="IPR002575">
    <property type="entry name" value="Aminoglycoside_PTrfase"/>
</dbReference>
<organism evidence="2 3">
    <name type="scientific">Guyanagaster necrorhizus</name>
    <dbReference type="NCBI Taxonomy" id="856835"/>
    <lineage>
        <taxon>Eukaryota</taxon>
        <taxon>Fungi</taxon>
        <taxon>Dikarya</taxon>
        <taxon>Basidiomycota</taxon>
        <taxon>Agaricomycotina</taxon>
        <taxon>Agaricomycetes</taxon>
        <taxon>Agaricomycetidae</taxon>
        <taxon>Agaricales</taxon>
        <taxon>Marasmiineae</taxon>
        <taxon>Physalacriaceae</taxon>
        <taxon>Guyanagaster</taxon>
    </lineage>
</organism>
<evidence type="ECO:0000259" key="1">
    <source>
        <dbReference type="Pfam" id="PF01636"/>
    </source>
</evidence>
<keyword evidence="3" id="KW-1185">Reference proteome</keyword>
<dbReference type="InterPro" id="IPR051678">
    <property type="entry name" value="AGP_Transferase"/>
</dbReference>
<dbReference type="SUPFAM" id="SSF56112">
    <property type="entry name" value="Protein kinase-like (PK-like)"/>
    <property type="match status" value="1"/>
</dbReference>
<dbReference type="Proteomes" id="UP000812287">
    <property type="component" value="Unassembled WGS sequence"/>
</dbReference>
<evidence type="ECO:0000313" key="3">
    <source>
        <dbReference type="Proteomes" id="UP000812287"/>
    </source>
</evidence>
<dbReference type="AlphaFoldDB" id="A0A9P7VFF6"/>
<accession>A0A9P7VFF6</accession>
<reference evidence="2" key="1">
    <citation type="submission" date="2020-11" db="EMBL/GenBank/DDBJ databases">
        <title>Adaptations for nitrogen fixation in a non-lichenized fungal sporocarp promotes dispersal by wood-feeding termites.</title>
        <authorList>
            <consortium name="DOE Joint Genome Institute"/>
            <person name="Koch R.A."/>
            <person name="Yoon G."/>
            <person name="Arayal U."/>
            <person name="Lail K."/>
            <person name="Amirebrahimi M."/>
            <person name="Labutti K."/>
            <person name="Lipzen A."/>
            <person name="Riley R."/>
            <person name="Barry K."/>
            <person name="Henrissat B."/>
            <person name="Grigoriev I.V."/>
            <person name="Herr J.R."/>
            <person name="Aime M.C."/>
        </authorList>
    </citation>
    <scope>NUCLEOTIDE SEQUENCE</scope>
    <source>
        <strain evidence="2">MCA 3950</strain>
    </source>
</reference>
<name>A0A9P7VFF6_9AGAR</name>
<proteinExistence type="predicted"/>
<dbReference type="InterPro" id="IPR011009">
    <property type="entry name" value="Kinase-like_dom_sf"/>
</dbReference>
<evidence type="ECO:0000313" key="2">
    <source>
        <dbReference type="EMBL" id="KAG7439583.1"/>
    </source>
</evidence>
<dbReference type="PANTHER" id="PTHR21310">
    <property type="entry name" value="AMINOGLYCOSIDE PHOSPHOTRANSFERASE-RELATED-RELATED"/>
    <property type="match status" value="1"/>
</dbReference>